<dbReference type="SUPFAM" id="SSF51726">
    <property type="entry name" value="UROD/MetE-like"/>
    <property type="match status" value="1"/>
</dbReference>
<protein>
    <recommendedName>
        <fullName evidence="1">Uroporphyrinogen decarboxylase (URO-D) domain-containing protein</fullName>
    </recommendedName>
</protein>
<dbReference type="InterPro" id="IPR038071">
    <property type="entry name" value="UROD/MetE-like_sf"/>
</dbReference>
<dbReference type="Gene3D" id="3.20.20.210">
    <property type="match status" value="1"/>
</dbReference>
<evidence type="ECO:0000259" key="1">
    <source>
        <dbReference type="Pfam" id="PF01208"/>
    </source>
</evidence>
<name>A0A0F9UG60_9ZZZZ</name>
<dbReference type="InterPro" id="IPR000257">
    <property type="entry name" value="Uroporphyrinogen_deCOase"/>
</dbReference>
<reference evidence="2" key="1">
    <citation type="journal article" date="2015" name="Nature">
        <title>Complex archaea that bridge the gap between prokaryotes and eukaryotes.</title>
        <authorList>
            <person name="Spang A."/>
            <person name="Saw J.H."/>
            <person name="Jorgensen S.L."/>
            <person name="Zaremba-Niedzwiedzka K."/>
            <person name="Martijn J."/>
            <person name="Lind A.E."/>
            <person name="van Eijk R."/>
            <person name="Schleper C."/>
            <person name="Guy L."/>
            <person name="Ettema T.J."/>
        </authorList>
    </citation>
    <scope>NUCLEOTIDE SEQUENCE</scope>
</reference>
<dbReference type="AlphaFoldDB" id="A0A0F9UG60"/>
<organism evidence="2">
    <name type="scientific">marine sediment metagenome</name>
    <dbReference type="NCBI Taxonomy" id="412755"/>
    <lineage>
        <taxon>unclassified sequences</taxon>
        <taxon>metagenomes</taxon>
        <taxon>ecological metagenomes</taxon>
    </lineage>
</organism>
<evidence type="ECO:0000313" key="2">
    <source>
        <dbReference type="EMBL" id="KKN90659.1"/>
    </source>
</evidence>
<dbReference type="GO" id="GO:0006779">
    <property type="term" value="P:porphyrin-containing compound biosynthetic process"/>
    <property type="evidence" value="ECO:0007669"/>
    <property type="project" value="InterPro"/>
</dbReference>
<sequence length="332" mass="38026">MNAMTPRERFKAIMNFQPFDRLPVVEWCMWWDETTDRWGHDGLADDLRGRDLQRHFGLDIWVQTGIGMGPVPNVTIIEPVIRTMDEYVALVAGGLYPPNDQAVDPAHWQPYLGPQAAGDIVLWMTLDGPFWWPRILLGDQEMLLIYYDDPELMHRIIADMTAYHLRTVDEAVKIVKPDFMTWAEDFSYKHGPLIGRDLFDEFSAPYYRAVSDRLHEYDIPCIVDTDGNPTIAVPWFVDCGVDGLLPWEARAGCDVAAVRKQFPKLLMIGGYDKTVMSRGERAIRAEFERLLPTARTGGFIISCDHQTPPDVSLEDFRLYVRLFHEYAKAAAS</sequence>
<dbReference type="GO" id="GO:0004853">
    <property type="term" value="F:uroporphyrinogen decarboxylase activity"/>
    <property type="evidence" value="ECO:0007669"/>
    <property type="project" value="InterPro"/>
</dbReference>
<comment type="caution">
    <text evidence="2">The sequence shown here is derived from an EMBL/GenBank/DDBJ whole genome shotgun (WGS) entry which is preliminary data.</text>
</comment>
<dbReference type="EMBL" id="LAZR01000108">
    <property type="protein sequence ID" value="KKN90659.1"/>
    <property type="molecule type" value="Genomic_DNA"/>
</dbReference>
<feature type="domain" description="Uroporphyrinogen decarboxylase (URO-D)" evidence="1">
    <location>
        <begin position="125"/>
        <end position="326"/>
    </location>
</feature>
<proteinExistence type="predicted"/>
<gene>
    <name evidence="2" type="ORF">LCGC14_0226020</name>
</gene>
<accession>A0A0F9UG60</accession>
<dbReference type="Pfam" id="PF01208">
    <property type="entry name" value="URO-D"/>
    <property type="match status" value="1"/>
</dbReference>